<dbReference type="PANTHER" id="PTHR30332:SF17">
    <property type="entry name" value="TYPE IV PILIATION SYSTEM PROTEIN DR_0774-RELATED"/>
    <property type="match status" value="1"/>
</dbReference>
<dbReference type="PANTHER" id="PTHR30332">
    <property type="entry name" value="PROBABLE GENERAL SECRETION PATHWAY PROTEIN D"/>
    <property type="match status" value="1"/>
</dbReference>
<gene>
    <name evidence="4" type="ORF">CHH28_09140</name>
</gene>
<dbReference type="Pfam" id="PF13629">
    <property type="entry name" value="T2SS-T3SS_pil_N"/>
    <property type="match status" value="1"/>
</dbReference>
<organism evidence="4 5">
    <name type="scientific">Bacterioplanes sanyensis</name>
    <dbReference type="NCBI Taxonomy" id="1249553"/>
    <lineage>
        <taxon>Bacteria</taxon>
        <taxon>Pseudomonadati</taxon>
        <taxon>Pseudomonadota</taxon>
        <taxon>Gammaproteobacteria</taxon>
        <taxon>Oceanospirillales</taxon>
        <taxon>Oceanospirillaceae</taxon>
        <taxon>Bacterioplanes</taxon>
    </lineage>
</organism>
<evidence type="ECO:0000259" key="2">
    <source>
        <dbReference type="Pfam" id="PF00263"/>
    </source>
</evidence>
<name>A0A222FK18_9GAMM</name>
<dbReference type="RefSeq" id="WP_094060020.1">
    <property type="nucleotide sequence ID" value="NZ_CP022530.1"/>
</dbReference>
<dbReference type="EMBL" id="CP022530">
    <property type="protein sequence ID" value="ASP38834.1"/>
    <property type="molecule type" value="Genomic_DNA"/>
</dbReference>
<dbReference type="PRINTS" id="PR00811">
    <property type="entry name" value="BCTERIALGSPD"/>
</dbReference>
<dbReference type="InterPro" id="IPR001775">
    <property type="entry name" value="GspD/PilQ"/>
</dbReference>
<feature type="domain" description="Pilus formation protein N-terminal" evidence="3">
    <location>
        <begin position="10"/>
        <end position="79"/>
    </location>
</feature>
<evidence type="ECO:0000256" key="1">
    <source>
        <dbReference type="RuleBase" id="RU004003"/>
    </source>
</evidence>
<dbReference type="GO" id="GO:0015627">
    <property type="term" value="C:type II protein secretion system complex"/>
    <property type="evidence" value="ECO:0007669"/>
    <property type="project" value="TreeGrafter"/>
</dbReference>
<dbReference type="AlphaFoldDB" id="A0A222FK18"/>
<dbReference type="Proteomes" id="UP000202440">
    <property type="component" value="Chromosome"/>
</dbReference>
<dbReference type="InterPro" id="IPR004846">
    <property type="entry name" value="T2SS/T3SS_dom"/>
</dbReference>
<evidence type="ECO:0000313" key="5">
    <source>
        <dbReference type="Proteomes" id="UP000202440"/>
    </source>
</evidence>
<proteinExistence type="inferred from homology"/>
<evidence type="ECO:0000313" key="4">
    <source>
        <dbReference type="EMBL" id="ASP38834.1"/>
    </source>
</evidence>
<dbReference type="InterPro" id="IPR050810">
    <property type="entry name" value="Bact_Secretion_Sys_Channel"/>
</dbReference>
<reference evidence="4 5" key="1">
    <citation type="submission" date="2017-07" db="EMBL/GenBank/DDBJ databases">
        <title>Annotated genome sequence of Bacterioplanes sanyensis isolated from Red Sea.</title>
        <authorList>
            <person name="Rehman Z.U."/>
        </authorList>
    </citation>
    <scope>NUCLEOTIDE SEQUENCE [LARGE SCALE GENOMIC DNA]</scope>
    <source>
        <strain evidence="4 5">NV9</strain>
    </source>
</reference>
<dbReference type="OrthoDB" id="9775455at2"/>
<feature type="domain" description="Type II/III secretion system secretin-like" evidence="2">
    <location>
        <begin position="205"/>
        <end position="365"/>
    </location>
</feature>
<comment type="similarity">
    <text evidence="1">Belongs to the bacterial secretin family.</text>
</comment>
<sequence>MLVCSTVANAADLQLKVGKGQLVHLPSDAKTVFVADPAVANYQLPASRSLFVYGKAHGDTDVYVLDSQQRTIYRAAIEVRNNLARLQSALDEQFSDAKVTVVEQGRKLVLRGSSPSALDIESMLAMAQSYVEEDSDVVNDMHLDIPKQVNIRLRIAEVKREVSNQLGIKWGTLANGQINFYKRPVEMDLFGFTAFDNPLTGVLDALAEEGLAKVLAEPNLTALSGEEATFHAGGSFPYTIPDPDLNTYTVDFRDYGVRLDMRPTVMEGQRIRLKVRPEVSNLSTEVNLGSTGLLAPSLQVRSAETTVELASGESFALAGLIQANDVSSVSKLPFLGDIPVLGALFRSEDFRREETELVIIVTAYAVEPTAQDNYQFPGQQLQLNSQFERLLWGETYHHRQQPLPASISGRPDFIY</sequence>
<protein>
    <submittedName>
        <fullName evidence="4">Secretin</fullName>
    </submittedName>
</protein>
<dbReference type="KEGG" id="bsan:CHH28_09140"/>
<evidence type="ECO:0000259" key="3">
    <source>
        <dbReference type="Pfam" id="PF13629"/>
    </source>
</evidence>
<dbReference type="InterPro" id="IPR032789">
    <property type="entry name" value="T2SS-T3SS_pil_N"/>
</dbReference>
<accession>A0A222FK18</accession>
<dbReference type="Pfam" id="PF00263">
    <property type="entry name" value="Secretin"/>
    <property type="match status" value="1"/>
</dbReference>
<dbReference type="GO" id="GO:0009306">
    <property type="term" value="P:protein secretion"/>
    <property type="evidence" value="ECO:0007669"/>
    <property type="project" value="InterPro"/>
</dbReference>
<keyword evidence="5" id="KW-1185">Reference proteome</keyword>